<feature type="compositionally biased region" description="Low complexity" evidence="1">
    <location>
        <begin position="195"/>
        <end position="204"/>
    </location>
</feature>
<gene>
    <name evidence="2" type="ORF">ZT3D7_G5611</name>
</gene>
<dbReference type="PANTHER" id="PTHR42084:SF1">
    <property type="entry name" value="SERINE_THREONINE-PROTEIN KINASE PPK6"/>
    <property type="match status" value="1"/>
</dbReference>
<reference evidence="2 3" key="1">
    <citation type="submission" date="2016-06" db="EMBL/GenBank/DDBJ databases">
        <authorList>
            <person name="Kjaerup R.B."/>
            <person name="Dalgaard T.S."/>
            <person name="Juul-Madsen H.R."/>
        </authorList>
    </citation>
    <scope>NUCLEOTIDE SEQUENCE [LARGE SCALE GENOMIC DNA]</scope>
</reference>
<dbReference type="PANTHER" id="PTHR42084">
    <property type="entry name" value="YALI0E26631P"/>
    <property type="match status" value="1"/>
</dbReference>
<proteinExistence type="predicted"/>
<feature type="compositionally biased region" description="Pro residues" evidence="1">
    <location>
        <begin position="377"/>
        <end position="403"/>
    </location>
</feature>
<sequence>MSSDLFAAFGDPVSEPVQKRSQDTPEEDPWQFDGGEAQSWQAGTASNAGKTANVEDGEHIAEDDDDDFGDFEDASAPTAPAATKHAPSTESNPWSFDSQSISIYQPTTRSEPPQKPTPPKKSSLPFSPKPQVQEKPSKIGKHPFADHMDFLFSGGDDEYDAGEDELNDLATNPEAAMAYSKRIIAEQEARSNGVPSPTTYSKPTKPLPFKPKNEAVPAKKSIPQPQPPRPPNKLRKKSGYAPAKDPNVLFDAEDVSSQDEDDEDEFGEFEAGTADVPQPAAAPSTKPLASKAQVPGIDLLGLDDSFANDTTMDGMASPGQQRAAPVFGRALDSRASKPVDSTAPTSAPAEDTWEDFETAEPTYPPPTTNPTTTPIASSPPPHPSQPPSKPLPKTPPTTIPPPSTLLSLLPSLLSTLQTTLLTPLSHLTSNPISRSALLSHPSTLIFLHTHLSHLLALAHILAGRKLRWKRDNILSQSHRLGAAGGKGMKLAGVDKSILIREDREALDAIQTYRPIAAKLRAAVASILKDTPSATGLVVPELAETMPVKSLSVQDGGLTGVRACALCGLKREERVAKCHDSGVEDSFGEWWVEGAEMHVCCARFWVEVAEGGLRGR</sequence>
<keyword evidence="3" id="KW-1185">Reference proteome</keyword>
<organism evidence="2 3">
    <name type="scientific">Zymoseptoria tritici (strain ST99CH_3D7)</name>
    <dbReference type="NCBI Taxonomy" id="1276538"/>
    <lineage>
        <taxon>Eukaryota</taxon>
        <taxon>Fungi</taxon>
        <taxon>Dikarya</taxon>
        <taxon>Ascomycota</taxon>
        <taxon>Pezizomycotina</taxon>
        <taxon>Dothideomycetes</taxon>
        <taxon>Dothideomycetidae</taxon>
        <taxon>Mycosphaerellales</taxon>
        <taxon>Mycosphaerellaceae</taxon>
        <taxon>Zymoseptoria</taxon>
    </lineage>
</organism>
<feature type="compositionally biased region" description="Low complexity" evidence="1">
    <location>
        <begin position="74"/>
        <end position="89"/>
    </location>
</feature>
<feature type="region of interest" description="Disordered" evidence="1">
    <location>
        <begin position="1"/>
        <end position="403"/>
    </location>
</feature>
<feature type="compositionally biased region" description="Acidic residues" evidence="1">
    <location>
        <begin position="155"/>
        <end position="167"/>
    </location>
</feature>
<evidence type="ECO:0000256" key="1">
    <source>
        <dbReference type="SAM" id="MobiDB-lite"/>
    </source>
</evidence>
<dbReference type="EMBL" id="LT853696">
    <property type="protein sequence ID" value="SMQ50458.1"/>
    <property type="molecule type" value="Genomic_DNA"/>
</dbReference>
<dbReference type="STRING" id="1276538.A0A1X7RSR6"/>
<feature type="compositionally biased region" description="Polar residues" evidence="1">
    <location>
        <begin position="38"/>
        <end position="50"/>
    </location>
</feature>
<dbReference type="AlphaFoldDB" id="A0A1X7RSR6"/>
<accession>A0A1X7RSR6</accession>
<name>A0A1X7RSR6_ZYMT9</name>
<feature type="compositionally biased region" description="Low complexity" evidence="1">
    <location>
        <begin position="120"/>
        <end position="130"/>
    </location>
</feature>
<feature type="compositionally biased region" description="Polar residues" evidence="1">
    <location>
        <begin position="90"/>
        <end position="109"/>
    </location>
</feature>
<feature type="compositionally biased region" description="Acidic residues" evidence="1">
    <location>
        <begin position="251"/>
        <end position="268"/>
    </location>
</feature>
<protein>
    <submittedName>
        <fullName evidence="2">Uncharacterized protein</fullName>
    </submittedName>
</protein>
<evidence type="ECO:0000313" key="2">
    <source>
        <dbReference type="EMBL" id="SMQ50458.1"/>
    </source>
</evidence>
<evidence type="ECO:0000313" key="3">
    <source>
        <dbReference type="Proteomes" id="UP000215127"/>
    </source>
</evidence>
<feature type="compositionally biased region" description="Acidic residues" evidence="1">
    <location>
        <begin position="61"/>
        <end position="73"/>
    </location>
</feature>
<dbReference type="Proteomes" id="UP000215127">
    <property type="component" value="Chromosome 5"/>
</dbReference>